<dbReference type="Pfam" id="PF03171">
    <property type="entry name" value="2OG-FeII_Oxy"/>
    <property type="match status" value="1"/>
</dbReference>
<dbReference type="Gene3D" id="2.60.120.330">
    <property type="entry name" value="B-lactam Antibiotic, Isopenicillin N Synthase, Chain"/>
    <property type="match status" value="1"/>
</dbReference>
<dbReference type="OrthoDB" id="288590at2759"/>
<dbReference type="Proteomes" id="UP000078237">
    <property type="component" value="Unassembled WGS sequence"/>
</dbReference>
<evidence type="ECO:0000256" key="6">
    <source>
        <dbReference type="ARBA" id="ARBA00023194"/>
    </source>
</evidence>
<evidence type="ECO:0000256" key="5">
    <source>
        <dbReference type="ARBA" id="ARBA00023004"/>
    </source>
</evidence>
<keyword evidence="10" id="KW-1185">Reference proteome</keyword>
<keyword evidence="6" id="KW-0045">Antibiotic biosynthesis</keyword>
<proteinExistence type="inferred from homology"/>
<dbReference type="Pfam" id="PF14226">
    <property type="entry name" value="DIOX_N"/>
    <property type="match status" value="1"/>
</dbReference>
<evidence type="ECO:0000256" key="3">
    <source>
        <dbReference type="ARBA" id="ARBA00022723"/>
    </source>
</evidence>
<dbReference type="InterPro" id="IPR002057">
    <property type="entry name" value="Isopenicillin-N_synth_CS"/>
</dbReference>
<dbReference type="InterPro" id="IPR027443">
    <property type="entry name" value="IPNS-like_sf"/>
</dbReference>
<keyword evidence="5 7" id="KW-0408">Iron</keyword>
<evidence type="ECO:0000256" key="7">
    <source>
        <dbReference type="RuleBase" id="RU003682"/>
    </source>
</evidence>
<protein>
    <submittedName>
        <fullName evidence="9">Isopenicillin N synthase</fullName>
    </submittedName>
</protein>
<evidence type="ECO:0000256" key="2">
    <source>
        <dbReference type="ARBA" id="ARBA00008056"/>
    </source>
</evidence>
<dbReference type="PANTHER" id="PTHR10209">
    <property type="entry name" value="OXIDOREDUCTASE, 2OG-FE II OXYGENASE FAMILY PROTEIN"/>
    <property type="match status" value="1"/>
</dbReference>
<keyword evidence="4 7" id="KW-0560">Oxidoreductase</keyword>
<dbReference type="GO" id="GO:0044283">
    <property type="term" value="P:small molecule biosynthetic process"/>
    <property type="evidence" value="ECO:0007669"/>
    <property type="project" value="UniProtKB-ARBA"/>
</dbReference>
<dbReference type="VEuPathDB" id="FungiDB:MMYC01_200574"/>
<dbReference type="PRINTS" id="PR00682">
    <property type="entry name" value="IPNSYNTHASE"/>
</dbReference>
<dbReference type="InterPro" id="IPR044861">
    <property type="entry name" value="IPNS-like_FE2OG_OXY"/>
</dbReference>
<feature type="domain" description="Fe2OG dioxygenase" evidence="8">
    <location>
        <begin position="180"/>
        <end position="288"/>
    </location>
</feature>
<dbReference type="InterPro" id="IPR026992">
    <property type="entry name" value="DIOX_N"/>
</dbReference>
<comment type="similarity">
    <text evidence="2 7">Belongs to the iron/ascorbate-dependent oxidoreductase family.</text>
</comment>
<evidence type="ECO:0000256" key="4">
    <source>
        <dbReference type="ARBA" id="ARBA00023002"/>
    </source>
</evidence>
<dbReference type="PANTHER" id="PTHR10209:SF867">
    <property type="entry name" value="2-OXOGLUTARATE (2OG) AND FE(II)-DEPENDENT OXYGENASE SUPERFAMILY PROTEIN"/>
    <property type="match status" value="1"/>
</dbReference>
<organism evidence="9 10">
    <name type="scientific">Madurella mycetomatis</name>
    <dbReference type="NCBI Taxonomy" id="100816"/>
    <lineage>
        <taxon>Eukaryota</taxon>
        <taxon>Fungi</taxon>
        <taxon>Dikarya</taxon>
        <taxon>Ascomycota</taxon>
        <taxon>Pezizomycotina</taxon>
        <taxon>Sordariomycetes</taxon>
        <taxon>Sordariomycetidae</taxon>
        <taxon>Sordariales</taxon>
        <taxon>Sordariales incertae sedis</taxon>
        <taxon>Madurella</taxon>
    </lineage>
</organism>
<dbReference type="SMR" id="A0A175WGJ3"/>
<evidence type="ECO:0000256" key="1">
    <source>
        <dbReference type="ARBA" id="ARBA00004792"/>
    </source>
</evidence>
<dbReference type="InterPro" id="IPR005123">
    <property type="entry name" value="Oxoglu/Fe-dep_dioxygenase_dom"/>
</dbReference>
<dbReference type="STRING" id="100816.A0A175WGJ3"/>
<comment type="caution">
    <text evidence="9">The sequence shown here is derived from an EMBL/GenBank/DDBJ whole genome shotgun (WGS) entry which is preliminary data.</text>
</comment>
<dbReference type="GO" id="GO:0016491">
    <property type="term" value="F:oxidoreductase activity"/>
    <property type="evidence" value="ECO:0007669"/>
    <property type="project" value="UniProtKB-KW"/>
</dbReference>
<evidence type="ECO:0000259" key="8">
    <source>
        <dbReference type="PROSITE" id="PS51471"/>
    </source>
</evidence>
<comment type="pathway">
    <text evidence="1">Antibiotic biosynthesis.</text>
</comment>
<sequence>MGSVPVANVPRIDVSPLLGDDQEKKLQVAKAIDAASRDTGFFYAVNHRVDLPWLSRETAKFHQTITDEEKWQLAIRAYNKEHQTQIRAGYYLPIPGKKAVESFCYLNPSFGPDHPRIVSRTPMHEVNVWPDEEKHPGFRAFAEKYYWDVFGLSETLLRGYALALGKEEDFFTRHFSRDTTLSSVVLIRYPYLADYPAAAIKTADDGTKLSFEWHEDVSLITVLYQSDVQNLQVKTPQGWLDIEPDDTGYLVNCGSYMAHITHNYYPAPIHRVKWVNAERQSLPFFVNLGWDDTITPWNPAGTAGTDKNTDGPEEARASISYGEYLQGGLAGLIKKNGQT</sequence>
<evidence type="ECO:0000313" key="9">
    <source>
        <dbReference type="EMBL" id="KXX82823.1"/>
    </source>
</evidence>
<gene>
    <name evidence="9" type="ORF">MMYC01_200574</name>
</gene>
<reference evidence="9 10" key="1">
    <citation type="journal article" date="2016" name="Genome Announc.">
        <title>Genome Sequence of Madurella mycetomatis mm55, Isolated from a Human Mycetoma Case in Sudan.</title>
        <authorList>
            <person name="Smit S."/>
            <person name="Derks M.F."/>
            <person name="Bervoets S."/>
            <person name="Fahal A."/>
            <person name="van Leeuwen W."/>
            <person name="van Belkum A."/>
            <person name="van de Sande W.W."/>
        </authorList>
    </citation>
    <scope>NUCLEOTIDE SEQUENCE [LARGE SCALE GENOMIC DNA]</scope>
    <source>
        <strain evidence="10">mm55</strain>
    </source>
</reference>
<dbReference type="GO" id="GO:0017000">
    <property type="term" value="P:antibiotic biosynthetic process"/>
    <property type="evidence" value="ECO:0007669"/>
    <property type="project" value="UniProtKB-KW"/>
</dbReference>
<dbReference type="GO" id="GO:0005506">
    <property type="term" value="F:iron ion binding"/>
    <property type="evidence" value="ECO:0007669"/>
    <property type="project" value="InterPro"/>
</dbReference>
<name>A0A175WGJ3_9PEZI</name>
<dbReference type="PROSITE" id="PS00186">
    <property type="entry name" value="IPNS_2"/>
    <property type="match status" value="1"/>
</dbReference>
<dbReference type="EMBL" id="LCTW02000007">
    <property type="protein sequence ID" value="KXX82823.1"/>
    <property type="molecule type" value="Genomic_DNA"/>
</dbReference>
<dbReference type="AlphaFoldDB" id="A0A175WGJ3"/>
<dbReference type="PROSITE" id="PS51471">
    <property type="entry name" value="FE2OG_OXY"/>
    <property type="match status" value="1"/>
</dbReference>
<accession>A0A175WGJ3</accession>
<keyword evidence="3 7" id="KW-0479">Metal-binding</keyword>
<evidence type="ECO:0000313" key="10">
    <source>
        <dbReference type="Proteomes" id="UP000078237"/>
    </source>
</evidence>
<dbReference type="PROSITE" id="PS00185">
    <property type="entry name" value="IPNS_1"/>
    <property type="match status" value="1"/>
</dbReference>
<dbReference type="SUPFAM" id="SSF51197">
    <property type="entry name" value="Clavaminate synthase-like"/>
    <property type="match status" value="1"/>
</dbReference>